<organism evidence="8 9">
    <name type="scientific">Nesterenkonia aurantiaca</name>
    <dbReference type="NCBI Taxonomy" id="1436010"/>
    <lineage>
        <taxon>Bacteria</taxon>
        <taxon>Bacillati</taxon>
        <taxon>Actinomycetota</taxon>
        <taxon>Actinomycetes</taxon>
        <taxon>Micrococcales</taxon>
        <taxon>Micrococcaceae</taxon>
        <taxon>Nesterenkonia</taxon>
    </lineage>
</organism>
<dbReference type="PROSITE" id="PS50850">
    <property type="entry name" value="MFS"/>
    <property type="match status" value="1"/>
</dbReference>
<feature type="transmembrane region" description="Helical" evidence="6">
    <location>
        <begin position="147"/>
        <end position="164"/>
    </location>
</feature>
<feature type="transmembrane region" description="Helical" evidence="6">
    <location>
        <begin position="195"/>
        <end position="216"/>
    </location>
</feature>
<dbReference type="InterPro" id="IPR020846">
    <property type="entry name" value="MFS_dom"/>
</dbReference>
<dbReference type="InterPro" id="IPR011701">
    <property type="entry name" value="MFS"/>
</dbReference>
<dbReference type="Proteomes" id="UP000294506">
    <property type="component" value="Unassembled WGS sequence"/>
</dbReference>
<feature type="domain" description="Major facilitator superfamily (MFS) profile" evidence="7">
    <location>
        <begin position="1"/>
        <end position="372"/>
    </location>
</feature>
<feature type="transmembrane region" description="Helical" evidence="6">
    <location>
        <begin position="259"/>
        <end position="278"/>
    </location>
</feature>
<dbReference type="InterPro" id="IPR050189">
    <property type="entry name" value="MFS_Efflux_Transporters"/>
</dbReference>
<reference evidence="8 9" key="1">
    <citation type="submission" date="2019-03" db="EMBL/GenBank/DDBJ databases">
        <title>Genomic Encyclopedia of Type Strains, Phase III (KMG-III): the genomes of soil and plant-associated and newly described type strains.</title>
        <authorList>
            <person name="Whitman W."/>
        </authorList>
    </citation>
    <scope>NUCLEOTIDE SEQUENCE [LARGE SCALE GENOMIC DNA]</scope>
    <source>
        <strain evidence="8 9">DSM 27373</strain>
    </source>
</reference>
<feature type="transmembrane region" description="Helical" evidence="6">
    <location>
        <begin position="284"/>
        <end position="308"/>
    </location>
</feature>
<sequence>MALIAATYGLARFGYGLFLPRFTETFEMSSVVSGSIQAGSFLSFCIAAVMATRLGARPRLVVTCAGATAGLGAVGVAVSPHVLVFAVSVMIAGAGAGFATPGLVALVESNVPAQRRESAQTVVNAGTGAGIVVAGLLMFLTLGQWRLGWWIIAAVVAAVTLAVLRTDRSSRAQPREQQEATPQTRTRRAGLLAALRWPITAALLAGASSAAIWTFGRSIMAESTEGGEAYSILAWMVLGAFGILGALAGKITRAASVAVAWNLTTVAMALSTIALGLAPGVPVSAYLAVAVFGAGYTAICGVLIIWAGRMVPDQAAAGTAVLFIALAVGQAIGSVVLGVLLSLGSEALAFGVAGVLGVLAVAPTMARAATASPERAALSW</sequence>
<feature type="transmembrane region" description="Helical" evidence="6">
    <location>
        <begin position="347"/>
        <end position="366"/>
    </location>
</feature>
<feature type="transmembrane region" description="Helical" evidence="6">
    <location>
        <begin position="320"/>
        <end position="341"/>
    </location>
</feature>
<feature type="transmembrane region" description="Helical" evidence="6">
    <location>
        <begin position="60"/>
        <end position="78"/>
    </location>
</feature>
<protein>
    <submittedName>
        <fullName evidence="8">Putative MFS family arabinose efflux permease</fullName>
    </submittedName>
</protein>
<evidence type="ECO:0000256" key="6">
    <source>
        <dbReference type="SAM" id="Phobius"/>
    </source>
</evidence>
<dbReference type="PANTHER" id="PTHR43124">
    <property type="entry name" value="PURINE EFFLUX PUMP PBUE"/>
    <property type="match status" value="1"/>
</dbReference>
<keyword evidence="5 6" id="KW-0472">Membrane</keyword>
<keyword evidence="3 6" id="KW-0812">Transmembrane</keyword>
<dbReference type="GO" id="GO:0005886">
    <property type="term" value="C:plasma membrane"/>
    <property type="evidence" value="ECO:0007669"/>
    <property type="project" value="UniProtKB-SubCell"/>
</dbReference>
<name>A0A4R7G6D0_9MICC</name>
<evidence type="ECO:0000256" key="2">
    <source>
        <dbReference type="ARBA" id="ARBA00022475"/>
    </source>
</evidence>
<feature type="transmembrane region" description="Helical" evidence="6">
    <location>
        <begin position="119"/>
        <end position="141"/>
    </location>
</feature>
<keyword evidence="2" id="KW-1003">Cell membrane</keyword>
<comment type="caution">
    <text evidence="8">The sequence shown here is derived from an EMBL/GenBank/DDBJ whole genome shotgun (WGS) entry which is preliminary data.</text>
</comment>
<dbReference type="Gene3D" id="1.20.1250.20">
    <property type="entry name" value="MFS general substrate transporter like domains"/>
    <property type="match status" value="1"/>
</dbReference>
<evidence type="ECO:0000256" key="3">
    <source>
        <dbReference type="ARBA" id="ARBA00022692"/>
    </source>
</evidence>
<feature type="transmembrane region" description="Helical" evidence="6">
    <location>
        <begin position="228"/>
        <end position="247"/>
    </location>
</feature>
<evidence type="ECO:0000259" key="7">
    <source>
        <dbReference type="PROSITE" id="PS50850"/>
    </source>
</evidence>
<dbReference type="GO" id="GO:0022857">
    <property type="term" value="F:transmembrane transporter activity"/>
    <property type="evidence" value="ECO:0007669"/>
    <property type="project" value="InterPro"/>
</dbReference>
<keyword evidence="4 6" id="KW-1133">Transmembrane helix</keyword>
<accession>A0A4R7G6D0</accession>
<evidence type="ECO:0000256" key="5">
    <source>
        <dbReference type="ARBA" id="ARBA00023136"/>
    </source>
</evidence>
<evidence type="ECO:0000313" key="8">
    <source>
        <dbReference type="EMBL" id="TDS86897.1"/>
    </source>
</evidence>
<dbReference type="PANTHER" id="PTHR43124:SF3">
    <property type="entry name" value="CHLORAMPHENICOL EFFLUX PUMP RV0191"/>
    <property type="match status" value="1"/>
</dbReference>
<dbReference type="Pfam" id="PF07690">
    <property type="entry name" value="MFS_1"/>
    <property type="match status" value="1"/>
</dbReference>
<proteinExistence type="predicted"/>
<evidence type="ECO:0000313" key="9">
    <source>
        <dbReference type="Proteomes" id="UP000294506"/>
    </source>
</evidence>
<comment type="subcellular location">
    <subcellularLocation>
        <location evidence="1">Cell membrane</location>
        <topology evidence="1">Multi-pass membrane protein</topology>
    </subcellularLocation>
</comment>
<evidence type="ECO:0000256" key="1">
    <source>
        <dbReference type="ARBA" id="ARBA00004651"/>
    </source>
</evidence>
<dbReference type="AlphaFoldDB" id="A0A4R7G6D0"/>
<evidence type="ECO:0000256" key="4">
    <source>
        <dbReference type="ARBA" id="ARBA00022989"/>
    </source>
</evidence>
<dbReference type="RefSeq" id="WP_051501478.1">
    <property type="nucleotide sequence ID" value="NZ_SOAN01000002.1"/>
</dbReference>
<keyword evidence="9" id="KW-1185">Reference proteome</keyword>
<dbReference type="InterPro" id="IPR036259">
    <property type="entry name" value="MFS_trans_sf"/>
</dbReference>
<feature type="transmembrane region" description="Helical" evidence="6">
    <location>
        <begin position="84"/>
        <end position="107"/>
    </location>
</feature>
<gene>
    <name evidence="8" type="ORF">EV640_102192</name>
</gene>
<dbReference type="EMBL" id="SOAN01000002">
    <property type="protein sequence ID" value="TDS86897.1"/>
    <property type="molecule type" value="Genomic_DNA"/>
</dbReference>
<dbReference type="SUPFAM" id="SSF103473">
    <property type="entry name" value="MFS general substrate transporter"/>
    <property type="match status" value="1"/>
</dbReference>